<gene>
    <name evidence="1" type="ORF">COU10_02285</name>
</gene>
<proteinExistence type="predicted"/>
<organism evidence="1 2">
    <name type="scientific">Candidatus Harrisonbacteria bacterium CG10_big_fil_rev_8_21_14_0_10_45_28</name>
    <dbReference type="NCBI Taxonomy" id="1974586"/>
    <lineage>
        <taxon>Bacteria</taxon>
        <taxon>Candidatus Harrisoniibacteriota</taxon>
    </lineage>
</organism>
<dbReference type="Proteomes" id="UP000230903">
    <property type="component" value="Unassembled WGS sequence"/>
</dbReference>
<comment type="caution">
    <text evidence="1">The sequence shown here is derived from an EMBL/GenBank/DDBJ whole genome shotgun (WGS) entry which is preliminary data.</text>
</comment>
<reference evidence="2" key="1">
    <citation type="submission" date="2017-09" db="EMBL/GenBank/DDBJ databases">
        <title>Depth-based differentiation of microbial function through sediment-hosted aquifers and enrichment of novel symbionts in the deep terrestrial subsurface.</title>
        <authorList>
            <person name="Probst A.J."/>
            <person name="Ladd B."/>
            <person name="Jarett J.K."/>
            <person name="Geller-Mcgrath D.E."/>
            <person name="Sieber C.M.K."/>
            <person name="Emerson J.B."/>
            <person name="Anantharaman K."/>
            <person name="Thomas B.C."/>
            <person name="Malmstrom R."/>
            <person name="Stieglmeier M."/>
            <person name="Klingl A."/>
            <person name="Woyke T."/>
            <person name="Ryan C.M."/>
            <person name="Banfield J.F."/>
        </authorList>
    </citation>
    <scope>NUCLEOTIDE SEQUENCE [LARGE SCALE GENOMIC DNA]</scope>
</reference>
<protein>
    <recommendedName>
        <fullName evidence="3">Zinc-binding domain-containing protein</fullName>
    </recommendedName>
</protein>
<dbReference type="AlphaFoldDB" id="A0A2H0UQC4"/>
<evidence type="ECO:0000313" key="1">
    <source>
        <dbReference type="EMBL" id="PIR87866.1"/>
    </source>
</evidence>
<name>A0A2H0UQC4_9BACT</name>
<accession>A0A2H0UQC4</accession>
<sequence>MIKEGCQNCKSEFIIEDEDLDFYKKIDVPPPTFCPDCRFQRRMAWRNERALYKRTCSLCQKNTISMYPAEATFPVYCRECWYSDKWDAIEYGLDYDFSKNFFEQLKTLSALVPRMAIWQRNVVNSEYSNMTGESKNVYLSASVVANCENIFYSKAIDSSFNIVDSYNIKNSDNCYKNIDGERNYNSKYLVFSRDCIDSSFLYDCSNCKNCFMSANLQNKDYHIRNKPLTKEKYFEELKKINFGSRKEMDFLRREFEELQKQAIHKYANNIKCIDSTGNNLTNTKKAEQCFDIYDTENTKYCYRGFSLKDCMDFDYGANSELMYEYTTGAKDDYNVKFSYSAMNNVSDAEYTESCQGASSLFGCISIRNKENVILNKVYQEAEFKRLRKEIIAHMNKNTFIGKHGRTYAYGEFLPIELSPVAYNESQAYDFYPLTEEEALDMGYRWHKAQEKGYKASILAAEIADDIKSVDKKILQETLACAHDGSCNHTCQKAFRVIPDELAFYQNNEVPLPDLCPNCRFYNNFEKVLPPKLWHRKCLRNGCPNEFETSYAPDRPEIVYCEQCYQSEVV</sequence>
<evidence type="ECO:0000313" key="2">
    <source>
        <dbReference type="Proteomes" id="UP000230903"/>
    </source>
</evidence>
<evidence type="ECO:0008006" key="3">
    <source>
        <dbReference type="Google" id="ProtNLM"/>
    </source>
</evidence>
<dbReference type="EMBL" id="PFBC01000036">
    <property type="protein sequence ID" value="PIR87866.1"/>
    <property type="molecule type" value="Genomic_DNA"/>
</dbReference>